<keyword evidence="5" id="KW-1185">Reference proteome</keyword>
<feature type="domain" description="NIDO" evidence="2">
    <location>
        <begin position="61"/>
        <end position="112"/>
    </location>
</feature>
<dbReference type="RefSeq" id="WP_144359803.1">
    <property type="nucleotide sequence ID" value="NZ_VMNH01000022.1"/>
</dbReference>
<evidence type="ECO:0000313" key="4">
    <source>
        <dbReference type="EMBL" id="TVO71224.1"/>
    </source>
</evidence>
<name>A0A557S1C9_9GAMM</name>
<keyword evidence="1" id="KW-0732">Signal</keyword>
<evidence type="ECO:0000259" key="2">
    <source>
        <dbReference type="Pfam" id="PF06119"/>
    </source>
</evidence>
<gene>
    <name evidence="4" type="ORF">FHP88_14460</name>
</gene>
<dbReference type="GO" id="GO:0007160">
    <property type="term" value="P:cell-matrix adhesion"/>
    <property type="evidence" value="ECO:0007669"/>
    <property type="project" value="InterPro"/>
</dbReference>
<dbReference type="Pfam" id="PF07589">
    <property type="entry name" value="PEP-CTERM"/>
    <property type="match status" value="1"/>
</dbReference>
<evidence type="ECO:0000259" key="3">
    <source>
        <dbReference type="Pfam" id="PF07589"/>
    </source>
</evidence>
<dbReference type="AlphaFoldDB" id="A0A557S1C9"/>
<dbReference type="InterPro" id="IPR013424">
    <property type="entry name" value="Ice-binding_C"/>
</dbReference>
<protein>
    <submittedName>
        <fullName evidence="4">PEP-CTERM sorting domain-containing protein</fullName>
    </submittedName>
</protein>
<reference evidence="4 5" key="1">
    <citation type="submission" date="2019-07" db="EMBL/GenBank/DDBJ databases">
        <title>The pathways for chlorine oxyanion respiration interact through the shared metabolite chlorate.</title>
        <authorList>
            <person name="Barnum T.P."/>
            <person name="Cheng Y."/>
            <person name="Hill K.A."/>
            <person name="Lucas L.N."/>
            <person name="Carlson H.K."/>
            <person name="Coates J.D."/>
        </authorList>
    </citation>
    <scope>NUCLEOTIDE SEQUENCE [LARGE SCALE GENOMIC DNA]</scope>
    <source>
        <strain evidence="4 5">BK-1</strain>
    </source>
</reference>
<dbReference type="NCBIfam" id="TIGR02595">
    <property type="entry name" value="PEP_CTERM"/>
    <property type="match status" value="1"/>
</dbReference>
<feature type="domain" description="Ice-binding protein C-terminal" evidence="3">
    <location>
        <begin position="252"/>
        <end position="275"/>
    </location>
</feature>
<accession>A0A557S1C9</accession>
<dbReference type="InterPro" id="IPR003886">
    <property type="entry name" value="NIDO_dom"/>
</dbReference>
<proteinExistence type="predicted"/>
<organism evidence="4 5">
    <name type="scientific">Sedimenticola selenatireducens</name>
    <dbReference type="NCBI Taxonomy" id="191960"/>
    <lineage>
        <taxon>Bacteria</taxon>
        <taxon>Pseudomonadati</taxon>
        <taxon>Pseudomonadota</taxon>
        <taxon>Gammaproteobacteria</taxon>
        <taxon>Chromatiales</taxon>
        <taxon>Sedimenticolaceae</taxon>
        <taxon>Sedimenticola</taxon>
    </lineage>
</organism>
<feature type="chain" id="PRO_5021962706" evidence="1">
    <location>
        <begin position="23"/>
        <end position="278"/>
    </location>
</feature>
<feature type="signal peptide" evidence="1">
    <location>
        <begin position="1"/>
        <end position="22"/>
    </location>
</feature>
<dbReference type="Proteomes" id="UP000316649">
    <property type="component" value="Unassembled WGS sequence"/>
</dbReference>
<evidence type="ECO:0000256" key="1">
    <source>
        <dbReference type="SAM" id="SignalP"/>
    </source>
</evidence>
<sequence>MKNLYAALAFAGLAAISGGANAGAIHDAALFTNVLGANDDGSTGLVNLGFTANINSTNYTQTYVNNNGNITFNSAMGTYTPSAISNGSFGPIIAPFFADVDTRASGSNTVTYGSASLGGFNVFGVNYIHVGVYGQQSIFNDFQMILTDRSDIAAGDFDIQFNYDTIVWEAGTASSAPSGGLCNDPVNFPSCVSALAGYWTSPTSNSTLNGSLVHGALVDGGVNALISNSLNSNTLGQYNFQVRNGQVVNPNPVPEPVSLALLGIGLMGLTAVRRRKSA</sequence>
<dbReference type="EMBL" id="VMNH01000022">
    <property type="protein sequence ID" value="TVO71224.1"/>
    <property type="molecule type" value="Genomic_DNA"/>
</dbReference>
<comment type="caution">
    <text evidence="4">The sequence shown here is derived from an EMBL/GenBank/DDBJ whole genome shotgun (WGS) entry which is preliminary data.</text>
</comment>
<dbReference type="Pfam" id="PF06119">
    <property type="entry name" value="NIDO"/>
    <property type="match status" value="1"/>
</dbReference>
<dbReference type="OrthoDB" id="5762321at2"/>
<evidence type="ECO:0000313" key="5">
    <source>
        <dbReference type="Proteomes" id="UP000316649"/>
    </source>
</evidence>